<dbReference type="EMBL" id="MH591094">
    <property type="protein sequence ID" value="AYC64344.1"/>
    <property type="molecule type" value="Genomic_DNA"/>
</dbReference>
<proteinExistence type="predicted"/>
<keyword evidence="2" id="KW-0934">Plastid</keyword>
<evidence type="ECO:0000313" key="2">
    <source>
        <dbReference type="EMBL" id="AYC64344.1"/>
    </source>
</evidence>
<feature type="region of interest" description="Disordered" evidence="1">
    <location>
        <begin position="29"/>
        <end position="54"/>
    </location>
</feature>
<name>A0A386AY15_9CHLO</name>
<geneLocation type="chloroplast" evidence="2"/>
<reference evidence="2" key="2">
    <citation type="journal article" date="2019" name="Mol. Phylogenet. Evol.">
        <title>Reassessment of the classification of bryopsidales (chlorophyta) based on chloroplast phylogenomic analyses.</title>
        <authorList>
            <person name="Cremen M.C."/>
            <person name="Leliaert F."/>
            <person name="West J."/>
            <person name="Lam D.W."/>
            <person name="Shimada S."/>
            <person name="Lopez-Bautista J.M."/>
            <person name="Verbruggen H."/>
        </authorList>
    </citation>
    <scope>NUCLEOTIDE SEQUENCE</scope>
</reference>
<keyword evidence="2" id="KW-0689">Ribosomal protein</keyword>
<evidence type="ECO:0000256" key="1">
    <source>
        <dbReference type="SAM" id="MobiDB-lite"/>
    </source>
</evidence>
<keyword evidence="2" id="KW-0687">Ribonucleoprotein</keyword>
<reference evidence="2" key="1">
    <citation type="submission" date="2018-07" db="EMBL/GenBank/DDBJ databases">
        <authorList>
            <person name="Quirk P.G."/>
            <person name="Krulwich T.A."/>
        </authorList>
    </citation>
    <scope>NUCLEOTIDE SEQUENCE</scope>
</reference>
<accession>A0A386AY15</accession>
<gene>
    <name evidence="2" type="primary">rps4</name>
</gene>
<organism evidence="2">
    <name type="scientific">Pseudochlorodesmis sp. HV01306a</name>
    <dbReference type="NCBI Taxonomy" id="2358488"/>
    <lineage>
        <taxon>Eukaryota</taxon>
        <taxon>Viridiplantae</taxon>
        <taxon>Chlorophyta</taxon>
        <taxon>core chlorophytes</taxon>
        <taxon>Ulvophyceae</taxon>
        <taxon>TCBD clade</taxon>
        <taxon>Bryopsidales</taxon>
        <taxon>Bryopsidineae</taxon>
        <taxon>Bryopsidaceae</taxon>
        <taxon>Pseudochlorodesmis</taxon>
    </lineage>
</organism>
<dbReference type="GO" id="GO:0005840">
    <property type="term" value="C:ribosome"/>
    <property type="evidence" value="ECO:0007669"/>
    <property type="project" value="UniProtKB-KW"/>
</dbReference>
<sequence>MSRYRGPRLRILKRLGSLPGFGYKLNQKFLEQKKDSRNENSSQTSAKKKKKKTP</sequence>
<protein>
    <submittedName>
        <fullName evidence="2">Ribosomal protein S4</fullName>
    </submittedName>
</protein>
<keyword evidence="2" id="KW-0150">Chloroplast</keyword>
<dbReference type="AlphaFoldDB" id="A0A386AY15"/>